<accession>F5XTK5</accession>
<feature type="transmembrane region" description="Helical" evidence="6">
    <location>
        <begin position="349"/>
        <end position="371"/>
    </location>
</feature>
<dbReference type="KEGG" id="mph:MLP_44400"/>
<evidence type="ECO:0000256" key="1">
    <source>
        <dbReference type="ARBA" id="ARBA00004651"/>
    </source>
</evidence>
<evidence type="ECO:0000313" key="7">
    <source>
        <dbReference type="EMBL" id="BAK37454.1"/>
    </source>
</evidence>
<dbReference type="eggNOG" id="COG2244">
    <property type="taxonomic scope" value="Bacteria"/>
</dbReference>
<feature type="transmembrane region" description="Helical" evidence="6">
    <location>
        <begin position="12"/>
        <end position="37"/>
    </location>
</feature>
<dbReference type="PANTHER" id="PTHR30250">
    <property type="entry name" value="PST FAMILY PREDICTED COLANIC ACID TRANSPORTER"/>
    <property type="match status" value="1"/>
</dbReference>
<dbReference type="InterPro" id="IPR050833">
    <property type="entry name" value="Poly_Biosynth_Transport"/>
</dbReference>
<dbReference type="HOGENOM" id="CLU_681168_0_0_11"/>
<keyword evidence="8" id="KW-1185">Reference proteome</keyword>
<keyword evidence="4 6" id="KW-1133">Transmembrane helix</keyword>
<feature type="transmembrane region" description="Helical" evidence="6">
    <location>
        <begin position="282"/>
        <end position="305"/>
    </location>
</feature>
<comment type="subcellular location">
    <subcellularLocation>
        <location evidence="1">Cell membrane</location>
        <topology evidence="1">Multi-pass membrane protein</topology>
    </subcellularLocation>
</comment>
<keyword evidence="5 6" id="KW-0472">Membrane</keyword>
<dbReference type="STRING" id="1032480.MLP_44400"/>
<feature type="transmembrane region" description="Helical" evidence="6">
    <location>
        <begin position="138"/>
        <end position="161"/>
    </location>
</feature>
<evidence type="ECO:0000256" key="2">
    <source>
        <dbReference type="ARBA" id="ARBA00022475"/>
    </source>
</evidence>
<dbReference type="EMBL" id="AP012204">
    <property type="protein sequence ID" value="BAK37454.1"/>
    <property type="molecule type" value="Genomic_DNA"/>
</dbReference>
<evidence type="ECO:0000256" key="3">
    <source>
        <dbReference type="ARBA" id="ARBA00022692"/>
    </source>
</evidence>
<feature type="transmembrane region" description="Helical" evidence="6">
    <location>
        <begin position="317"/>
        <end position="337"/>
    </location>
</feature>
<keyword evidence="2" id="KW-1003">Cell membrane</keyword>
<gene>
    <name evidence="7" type="ordered locus">MLP_44400</name>
</gene>
<reference evidence="7 8" key="1">
    <citation type="submission" date="2011-05" db="EMBL/GenBank/DDBJ databases">
        <title>Whole genome sequence of Microlunatus phosphovorus NM-1.</title>
        <authorList>
            <person name="Hosoyama A."/>
            <person name="Sasaki K."/>
            <person name="Harada T."/>
            <person name="Igarashi R."/>
            <person name="Kawakoshi A."/>
            <person name="Sasagawa M."/>
            <person name="Fukada J."/>
            <person name="Nakamura S."/>
            <person name="Katano Y."/>
            <person name="Hanada S."/>
            <person name="Kamagata Y."/>
            <person name="Nakamura N."/>
            <person name="Yamazaki S."/>
            <person name="Fujita N."/>
        </authorList>
    </citation>
    <scope>NUCLEOTIDE SEQUENCE [LARGE SCALE GENOMIC DNA]</scope>
    <source>
        <strain evidence="8">ATCC 700054 / DSM 10555 / JCM 9379 / NBRC 101784 / NCIMB 13414 / VKM Ac-1990 / NM-1</strain>
    </source>
</reference>
<feature type="transmembrane region" description="Helical" evidence="6">
    <location>
        <begin position="167"/>
        <end position="189"/>
    </location>
</feature>
<dbReference type="GO" id="GO:0005886">
    <property type="term" value="C:plasma membrane"/>
    <property type="evidence" value="ECO:0007669"/>
    <property type="project" value="UniProtKB-SubCell"/>
</dbReference>
<evidence type="ECO:0000313" key="8">
    <source>
        <dbReference type="Proteomes" id="UP000007947"/>
    </source>
</evidence>
<feature type="transmembrane region" description="Helical" evidence="6">
    <location>
        <begin position="83"/>
        <end position="102"/>
    </location>
</feature>
<dbReference type="AlphaFoldDB" id="F5XTK5"/>
<dbReference type="Proteomes" id="UP000007947">
    <property type="component" value="Chromosome"/>
</dbReference>
<feature type="transmembrane region" description="Helical" evidence="6">
    <location>
        <begin position="108"/>
        <end position="126"/>
    </location>
</feature>
<feature type="transmembrane region" description="Helical" evidence="6">
    <location>
        <begin position="250"/>
        <end position="270"/>
    </location>
</feature>
<dbReference type="PANTHER" id="PTHR30250:SF31">
    <property type="entry name" value="INNER MEMBRANE PROTEIN YGHQ"/>
    <property type="match status" value="1"/>
</dbReference>
<evidence type="ECO:0000256" key="4">
    <source>
        <dbReference type="ARBA" id="ARBA00022989"/>
    </source>
</evidence>
<evidence type="ECO:0000256" key="6">
    <source>
        <dbReference type="SAM" id="Phobius"/>
    </source>
</evidence>
<feature type="transmembrane region" description="Helical" evidence="6">
    <location>
        <begin position="377"/>
        <end position="397"/>
    </location>
</feature>
<protein>
    <recommendedName>
        <fullName evidence="9">Polysaccharide biosynthesis protein</fullName>
    </recommendedName>
</protein>
<evidence type="ECO:0000256" key="5">
    <source>
        <dbReference type="ARBA" id="ARBA00023136"/>
    </source>
</evidence>
<feature type="transmembrane region" description="Helical" evidence="6">
    <location>
        <begin position="215"/>
        <end position="238"/>
    </location>
</feature>
<proteinExistence type="predicted"/>
<feature type="transmembrane region" description="Helical" evidence="6">
    <location>
        <begin position="43"/>
        <end position="62"/>
    </location>
</feature>
<organism evidence="7 8">
    <name type="scientific">Microlunatus phosphovorus (strain ATCC 700054 / DSM 10555 / JCM 9379 / NBRC 101784 / NCIMB 13414 / VKM Ac-1990 / NM-1)</name>
    <dbReference type="NCBI Taxonomy" id="1032480"/>
    <lineage>
        <taxon>Bacteria</taxon>
        <taxon>Bacillati</taxon>
        <taxon>Actinomycetota</taxon>
        <taxon>Actinomycetes</taxon>
        <taxon>Propionibacteriales</taxon>
        <taxon>Propionibacteriaceae</taxon>
        <taxon>Microlunatus</taxon>
    </lineage>
</organism>
<evidence type="ECO:0008006" key="9">
    <source>
        <dbReference type="Google" id="ProtNLM"/>
    </source>
</evidence>
<keyword evidence="3 6" id="KW-0812">Transmembrane</keyword>
<name>F5XTK5_MICPN</name>
<sequence length="404" mass="41660">MNRGRRGGIASGFSVVLLSGVGSSLLSSLAIILVIRALAPEEWGQAAVLMSVGQLLGAVLSFGTPIERIRRYARTEPGILPEVATLDALVRIGTGAVVLLIGIATVPFSADASSVLLAAAGTYVSLGAPNHLVGARRFLAAGTVTLAEKGILLGSVLVAIATGRVMVTTLPALIGMAGLLAGVLSLLWLRPRWRSLPLRQSLAAMPRQWAQSFDLGVASLAPSMLLLDVTIVLLVAGQVQAGIFGVATKLTSPLTVAASAIASVLLPYYSRGTVPTARIGRASVVGTIGAMSAALLLIATTATWWVPAVFGAAYEAASTPVCLYVLNAGFVFVTRAAAATLQAWNDDKFVARAILVQCLTALVGIALGAHWAAATGAAMSLVSTNLFLSLVLLRRVLRVRSTHS</sequence>